<dbReference type="AlphaFoldDB" id="A0A9P6A8D9"/>
<feature type="signal peptide" evidence="1">
    <location>
        <begin position="1"/>
        <end position="19"/>
    </location>
</feature>
<proteinExistence type="predicted"/>
<evidence type="ECO:0000256" key="1">
    <source>
        <dbReference type="SAM" id="SignalP"/>
    </source>
</evidence>
<evidence type="ECO:0000313" key="2">
    <source>
        <dbReference type="EMBL" id="KAF9499589.1"/>
    </source>
</evidence>
<protein>
    <submittedName>
        <fullName evidence="2">Uncharacterized protein</fullName>
    </submittedName>
</protein>
<reference evidence="2" key="1">
    <citation type="submission" date="2020-11" db="EMBL/GenBank/DDBJ databases">
        <authorList>
            <consortium name="DOE Joint Genome Institute"/>
            <person name="Ahrendt S."/>
            <person name="Riley R."/>
            <person name="Andreopoulos W."/>
            <person name="Labutti K."/>
            <person name="Pangilinan J."/>
            <person name="Ruiz-Duenas F.J."/>
            <person name="Barrasa J.M."/>
            <person name="Sanchez-Garcia M."/>
            <person name="Camarero S."/>
            <person name="Miyauchi S."/>
            <person name="Serrano A."/>
            <person name="Linde D."/>
            <person name="Babiker R."/>
            <person name="Drula E."/>
            <person name="Ayuso-Fernandez I."/>
            <person name="Pacheco R."/>
            <person name="Padilla G."/>
            <person name="Ferreira P."/>
            <person name="Barriuso J."/>
            <person name="Kellner H."/>
            <person name="Castanera R."/>
            <person name="Alfaro M."/>
            <person name="Ramirez L."/>
            <person name="Pisabarro A.G."/>
            <person name="Kuo A."/>
            <person name="Tritt A."/>
            <person name="Lipzen A."/>
            <person name="He G."/>
            <person name="Yan M."/>
            <person name="Ng V."/>
            <person name="Cullen D."/>
            <person name="Martin F."/>
            <person name="Rosso M.-N."/>
            <person name="Henrissat B."/>
            <person name="Hibbett D."/>
            <person name="Martinez A.T."/>
            <person name="Grigoriev I.V."/>
        </authorList>
    </citation>
    <scope>NUCLEOTIDE SEQUENCE</scope>
    <source>
        <strain evidence="2">ATCC 90797</strain>
    </source>
</reference>
<name>A0A9P6A8D9_PLEER</name>
<dbReference type="EMBL" id="MU154531">
    <property type="protein sequence ID" value="KAF9499589.1"/>
    <property type="molecule type" value="Genomic_DNA"/>
</dbReference>
<comment type="caution">
    <text evidence="2">The sequence shown here is derived from an EMBL/GenBank/DDBJ whole genome shotgun (WGS) entry which is preliminary data.</text>
</comment>
<keyword evidence="3" id="KW-1185">Reference proteome</keyword>
<accession>A0A9P6A8D9</accession>
<evidence type="ECO:0000313" key="3">
    <source>
        <dbReference type="Proteomes" id="UP000807025"/>
    </source>
</evidence>
<sequence length="141" mass="14321">MQLKVNNTLFILSVVGVVAIPLQSRAPVGIIEGAASGAIGLSGSTAGSAAQAGENIGSGGLNDAGGVASNAADGAVVCAVEGADSISTLTLSFTTNVFPKQRSLEADVDRFPANVNPEEGTIICVSWKFERYDINHLRGFA</sequence>
<feature type="chain" id="PRO_5040293086" evidence="1">
    <location>
        <begin position="20"/>
        <end position="141"/>
    </location>
</feature>
<keyword evidence="1" id="KW-0732">Signal</keyword>
<organism evidence="2 3">
    <name type="scientific">Pleurotus eryngii</name>
    <name type="common">Boletus of the steppes</name>
    <dbReference type="NCBI Taxonomy" id="5323"/>
    <lineage>
        <taxon>Eukaryota</taxon>
        <taxon>Fungi</taxon>
        <taxon>Dikarya</taxon>
        <taxon>Basidiomycota</taxon>
        <taxon>Agaricomycotina</taxon>
        <taxon>Agaricomycetes</taxon>
        <taxon>Agaricomycetidae</taxon>
        <taxon>Agaricales</taxon>
        <taxon>Pleurotineae</taxon>
        <taxon>Pleurotaceae</taxon>
        <taxon>Pleurotus</taxon>
    </lineage>
</organism>
<dbReference type="Proteomes" id="UP000807025">
    <property type="component" value="Unassembled WGS sequence"/>
</dbReference>
<gene>
    <name evidence="2" type="ORF">BDN71DRAFT_1427977</name>
</gene>